<organism evidence="1 2">
    <name type="scientific">Helicostylum pulchrum</name>
    <dbReference type="NCBI Taxonomy" id="562976"/>
    <lineage>
        <taxon>Eukaryota</taxon>
        <taxon>Fungi</taxon>
        <taxon>Fungi incertae sedis</taxon>
        <taxon>Mucoromycota</taxon>
        <taxon>Mucoromycotina</taxon>
        <taxon>Mucoromycetes</taxon>
        <taxon>Mucorales</taxon>
        <taxon>Mucorineae</taxon>
        <taxon>Mucoraceae</taxon>
        <taxon>Helicostylum</taxon>
    </lineage>
</organism>
<dbReference type="Proteomes" id="UP001476247">
    <property type="component" value="Unassembled WGS sequence"/>
</dbReference>
<dbReference type="EMBL" id="BAABUJ010000042">
    <property type="protein sequence ID" value="GAA5805153.1"/>
    <property type="molecule type" value="Genomic_DNA"/>
</dbReference>
<keyword evidence="2" id="KW-1185">Reference proteome</keyword>
<name>A0ABP9YDW4_9FUNG</name>
<protein>
    <submittedName>
        <fullName evidence="1">Uncharacterized protein</fullName>
    </submittedName>
</protein>
<proteinExistence type="predicted"/>
<evidence type="ECO:0000313" key="2">
    <source>
        <dbReference type="Proteomes" id="UP001476247"/>
    </source>
</evidence>
<reference evidence="1 2" key="1">
    <citation type="submission" date="2024-04" db="EMBL/GenBank/DDBJ databases">
        <title>genome sequences of Mucor flavus KT1a and Helicostylum pulchrum KT1b strains isolation_sourced from the surface of a dry-aged beef.</title>
        <authorList>
            <person name="Toyotome T."/>
            <person name="Hosono M."/>
            <person name="Torimaru M."/>
            <person name="Fukuda K."/>
            <person name="Mikami N."/>
        </authorList>
    </citation>
    <scope>NUCLEOTIDE SEQUENCE [LARGE SCALE GENOMIC DNA]</scope>
    <source>
        <strain evidence="1 2">KT1b</strain>
    </source>
</reference>
<sequence>MSDMFDNKTYRVMVKSEMTTVLRYEPTRNIADAVFVYGSACGVNLETEWSIFEEIPFRWNTKVCDLEHDLQQLLLQPNRLPDYTLAIGWNDHLSQKLRDWITGKPDVVFKFDI</sequence>
<accession>A0ABP9YDW4</accession>
<gene>
    <name evidence="1" type="ORF">HPULCUR_010666</name>
</gene>
<comment type="caution">
    <text evidence="1">The sequence shown here is derived from an EMBL/GenBank/DDBJ whole genome shotgun (WGS) entry which is preliminary data.</text>
</comment>
<evidence type="ECO:0000313" key="1">
    <source>
        <dbReference type="EMBL" id="GAA5805153.1"/>
    </source>
</evidence>